<evidence type="ECO:0000256" key="5">
    <source>
        <dbReference type="ARBA" id="ARBA00012045"/>
    </source>
</evidence>
<sequence length="329" mass="38980">MKWYDLNARELPWRSTKNPYHIWICEIVLQQTRVEQGKNHYLNFIERFPEVKSLAYAHTDEVLLYWKGLGYYSRAINLHTAAQQIMTDFNGIFPNHFEEILKLKGVGKYTAAAVASICFDEKIPAIDGNFYRVLSRIFADDFDISSSKAYQYFYNLALLIMPDERPGDFNQAIMDIGSEVCKPKNPNCEVCPVRDNCLAFGIGNVQDFPLKSKKVKAQDLKLHYYHIRYREEFLIKQRDDSFIWKKLYDFPEKIPSHFEKWITHEKTIHHKLTHKNLEIVISEVVLDNKKEFQKFSEENHFIITNYEESHLKSFPKPLENFLKKEFEES</sequence>
<protein>
    <recommendedName>
        <fullName evidence="6">Adenine DNA glycosylase</fullName>
        <ecNumber evidence="5">3.2.2.31</ecNumber>
    </recommendedName>
</protein>
<gene>
    <name evidence="15" type="primary">mutY</name>
    <name evidence="15" type="ORF">GCM10010992_19010</name>
</gene>
<dbReference type="InterPro" id="IPR003265">
    <property type="entry name" value="HhH-GPD_domain"/>
</dbReference>
<evidence type="ECO:0000256" key="2">
    <source>
        <dbReference type="ARBA" id="ARBA00001966"/>
    </source>
</evidence>
<dbReference type="InterPro" id="IPR023170">
    <property type="entry name" value="HhH_base_excis_C"/>
</dbReference>
<feature type="domain" description="HhH-GPD" evidence="14">
    <location>
        <begin position="28"/>
        <end position="179"/>
    </location>
</feature>
<dbReference type="Gene3D" id="1.10.340.30">
    <property type="entry name" value="Hypothetical protein, domain 2"/>
    <property type="match status" value="1"/>
</dbReference>
<evidence type="ECO:0000256" key="9">
    <source>
        <dbReference type="ARBA" id="ARBA00022801"/>
    </source>
</evidence>
<evidence type="ECO:0000256" key="7">
    <source>
        <dbReference type="ARBA" id="ARBA00022723"/>
    </source>
</evidence>
<evidence type="ECO:0000256" key="10">
    <source>
        <dbReference type="ARBA" id="ARBA00023004"/>
    </source>
</evidence>
<accession>A0ABQ2NL96</accession>
<comment type="similarity">
    <text evidence="4">Belongs to the Nth/MutY family.</text>
</comment>
<dbReference type="InterPro" id="IPR011257">
    <property type="entry name" value="DNA_glycosylase"/>
</dbReference>
<evidence type="ECO:0000256" key="13">
    <source>
        <dbReference type="ARBA" id="ARBA00023295"/>
    </source>
</evidence>
<keyword evidence="12" id="KW-0234">DNA repair</keyword>
<dbReference type="NCBIfam" id="TIGR01084">
    <property type="entry name" value="mutY"/>
    <property type="match status" value="1"/>
</dbReference>
<comment type="caution">
    <text evidence="15">The sequence shown here is derived from an EMBL/GenBank/DDBJ whole genome shotgun (WGS) entry which is preliminary data.</text>
</comment>
<evidence type="ECO:0000256" key="1">
    <source>
        <dbReference type="ARBA" id="ARBA00000843"/>
    </source>
</evidence>
<comment type="catalytic activity">
    <reaction evidence="1">
        <text>Hydrolyzes free adenine bases from 7,8-dihydro-8-oxoguanine:adenine mismatched double-stranded DNA, leaving an apurinic site.</text>
        <dbReference type="EC" id="3.2.2.31"/>
    </reaction>
</comment>
<dbReference type="InterPro" id="IPR003651">
    <property type="entry name" value="Endonuclease3_FeS-loop_motif"/>
</dbReference>
<evidence type="ECO:0000259" key="14">
    <source>
        <dbReference type="SMART" id="SM00478"/>
    </source>
</evidence>
<dbReference type="EC" id="3.2.2.31" evidence="5"/>
<dbReference type="InterPro" id="IPR000445">
    <property type="entry name" value="HhH_motif"/>
</dbReference>
<dbReference type="PANTHER" id="PTHR42944:SF1">
    <property type="entry name" value="ADENINE DNA GLYCOSYLASE"/>
    <property type="match status" value="1"/>
</dbReference>
<dbReference type="Pfam" id="PF00633">
    <property type="entry name" value="HHH"/>
    <property type="match status" value="1"/>
</dbReference>
<evidence type="ECO:0000256" key="12">
    <source>
        <dbReference type="ARBA" id="ARBA00023204"/>
    </source>
</evidence>
<evidence type="ECO:0000256" key="6">
    <source>
        <dbReference type="ARBA" id="ARBA00022023"/>
    </source>
</evidence>
<dbReference type="SUPFAM" id="SSF48150">
    <property type="entry name" value="DNA-glycosylase"/>
    <property type="match status" value="1"/>
</dbReference>
<keyword evidence="16" id="KW-1185">Reference proteome</keyword>
<evidence type="ECO:0000256" key="11">
    <source>
        <dbReference type="ARBA" id="ARBA00023014"/>
    </source>
</evidence>
<dbReference type="Pfam" id="PF10576">
    <property type="entry name" value="EndIII_4Fe-2S"/>
    <property type="match status" value="1"/>
</dbReference>
<evidence type="ECO:0000256" key="8">
    <source>
        <dbReference type="ARBA" id="ARBA00022763"/>
    </source>
</evidence>
<evidence type="ECO:0000313" key="16">
    <source>
        <dbReference type="Proteomes" id="UP000620064"/>
    </source>
</evidence>
<dbReference type="InterPro" id="IPR044298">
    <property type="entry name" value="MIG/MutY"/>
</dbReference>
<dbReference type="SMART" id="SM00525">
    <property type="entry name" value="FES"/>
    <property type="match status" value="1"/>
</dbReference>
<keyword evidence="8" id="KW-0227">DNA damage</keyword>
<keyword evidence="9" id="KW-0378">Hydrolase</keyword>
<comment type="function">
    <text evidence="3">Adenine glycosylase active on G-A mispairs. MutY also corrects error-prone DNA synthesis past GO lesions which are due to the oxidatively damaged form of guanine: 7,8-dihydro-8-oxoguanine (8-oxo-dGTP).</text>
</comment>
<comment type="cofactor">
    <cofactor evidence="2">
        <name>[4Fe-4S] cluster</name>
        <dbReference type="ChEBI" id="CHEBI:49883"/>
    </cofactor>
</comment>
<keyword evidence="11" id="KW-0411">Iron-sulfur</keyword>
<dbReference type="CDD" id="cd00056">
    <property type="entry name" value="ENDO3c"/>
    <property type="match status" value="1"/>
</dbReference>
<keyword evidence="7" id="KW-0479">Metal-binding</keyword>
<dbReference type="RefSeq" id="WP_188617883.1">
    <property type="nucleotide sequence ID" value="NZ_BMLV01000004.1"/>
</dbReference>
<dbReference type="PANTHER" id="PTHR42944">
    <property type="entry name" value="ADENINE DNA GLYCOSYLASE"/>
    <property type="match status" value="1"/>
</dbReference>
<evidence type="ECO:0000256" key="4">
    <source>
        <dbReference type="ARBA" id="ARBA00008343"/>
    </source>
</evidence>
<keyword evidence="13" id="KW-0326">Glycosidase</keyword>
<dbReference type="SMART" id="SM00478">
    <property type="entry name" value="ENDO3c"/>
    <property type="match status" value="1"/>
</dbReference>
<organism evidence="15 16">
    <name type="scientific">Cloacibacterium rupense</name>
    <dbReference type="NCBI Taxonomy" id="517423"/>
    <lineage>
        <taxon>Bacteria</taxon>
        <taxon>Pseudomonadati</taxon>
        <taxon>Bacteroidota</taxon>
        <taxon>Flavobacteriia</taxon>
        <taxon>Flavobacteriales</taxon>
        <taxon>Weeksellaceae</taxon>
    </lineage>
</organism>
<dbReference type="Gene3D" id="1.10.1670.10">
    <property type="entry name" value="Helix-hairpin-Helix base-excision DNA repair enzymes (C-terminal)"/>
    <property type="match status" value="1"/>
</dbReference>
<proteinExistence type="inferred from homology"/>
<dbReference type="Pfam" id="PF00730">
    <property type="entry name" value="HhH-GPD"/>
    <property type="match status" value="1"/>
</dbReference>
<keyword evidence="10" id="KW-0408">Iron</keyword>
<dbReference type="InterPro" id="IPR005760">
    <property type="entry name" value="A/G_AdeGlyc_MutY"/>
</dbReference>
<name>A0ABQ2NL96_9FLAO</name>
<evidence type="ECO:0000313" key="15">
    <source>
        <dbReference type="EMBL" id="GGP04911.1"/>
    </source>
</evidence>
<dbReference type="EMBL" id="BMLV01000004">
    <property type="protein sequence ID" value="GGP04911.1"/>
    <property type="molecule type" value="Genomic_DNA"/>
</dbReference>
<reference evidence="16" key="1">
    <citation type="journal article" date="2019" name="Int. J. Syst. Evol. Microbiol.">
        <title>The Global Catalogue of Microorganisms (GCM) 10K type strain sequencing project: providing services to taxonomists for standard genome sequencing and annotation.</title>
        <authorList>
            <consortium name="The Broad Institute Genomics Platform"/>
            <consortium name="The Broad Institute Genome Sequencing Center for Infectious Disease"/>
            <person name="Wu L."/>
            <person name="Ma J."/>
        </authorList>
    </citation>
    <scope>NUCLEOTIDE SEQUENCE [LARGE SCALE GENOMIC DNA]</scope>
    <source>
        <strain evidence="16">CGMCC 1.7656</strain>
    </source>
</reference>
<dbReference type="Proteomes" id="UP000620064">
    <property type="component" value="Unassembled WGS sequence"/>
</dbReference>
<evidence type="ECO:0000256" key="3">
    <source>
        <dbReference type="ARBA" id="ARBA00002933"/>
    </source>
</evidence>